<dbReference type="Pfam" id="PF00990">
    <property type="entry name" value="GGDEF"/>
    <property type="match status" value="2"/>
</dbReference>
<dbReference type="InterPro" id="IPR043128">
    <property type="entry name" value="Rev_trsase/Diguanyl_cyclase"/>
</dbReference>
<dbReference type="CDD" id="cd01949">
    <property type="entry name" value="GGDEF"/>
    <property type="match status" value="2"/>
</dbReference>
<organism evidence="3 4">
    <name type="scientific">Pseudaquabacterium pictum</name>
    <dbReference type="NCBI Taxonomy" id="2315236"/>
    <lineage>
        <taxon>Bacteria</taxon>
        <taxon>Pseudomonadati</taxon>
        <taxon>Pseudomonadota</taxon>
        <taxon>Betaproteobacteria</taxon>
        <taxon>Burkholderiales</taxon>
        <taxon>Sphaerotilaceae</taxon>
        <taxon>Pseudaquabacterium</taxon>
    </lineage>
</organism>
<dbReference type="InterPro" id="IPR050469">
    <property type="entry name" value="Diguanylate_Cyclase"/>
</dbReference>
<dbReference type="GO" id="GO:0005886">
    <property type="term" value="C:plasma membrane"/>
    <property type="evidence" value="ECO:0007669"/>
    <property type="project" value="TreeGrafter"/>
</dbReference>
<comment type="caution">
    <text evidence="3">The sequence shown here is derived from an EMBL/GenBank/DDBJ whole genome shotgun (WGS) entry which is preliminary data.</text>
</comment>
<dbReference type="NCBIfam" id="TIGR00254">
    <property type="entry name" value="GGDEF"/>
    <property type="match status" value="2"/>
</dbReference>
<proteinExistence type="predicted"/>
<dbReference type="PANTHER" id="PTHR45138">
    <property type="entry name" value="REGULATORY COMPONENTS OF SENSORY TRANSDUCTION SYSTEM"/>
    <property type="match status" value="1"/>
</dbReference>
<evidence type="ECO:0000313" key="4">
    <source>
        <dbReference type="Proteomes" id="UP000301751"/>
    </source>
</evidence>
<dbReference type="EMBL" id="BJCL01000011">
    <property type="protein sequence ID" value="GCL64805.1"/>
    <property type="molecule type" value="Genomic_DNA"/>
</dbReference>
<evidence type="ECO:0000259" key="2">
    <source>
        <dbReference type="PROSITE" id="PS50887"/>
    </source>
</evidence>
<dbReference type="FunFam" id="3.30.70.270:FF:000001">
    <property type="entry name" value="Diguanylate cyclase domain protein"/>
    <property type="match status" value="1"/>
</dbReference>
<dbReference type="SUPFAM" id="SSF55073">
    <property type="entry name" value="Nucleotide cyclase"/>
    <property type="match status" value="2"/>
</dbReference>
<gene>
    <name evidence="3" type="ORF">AQPW35_38860</name>
</gene>
<accession>A0A480AYN2</accession>
<sequence>MCEQIRGPGTKDLGSNFWMHVHSLRVLWFTPVPDNDTAQAVDGLRQRGCSVQILPMAAVNTEQTADVVIANLSGNATESTAVQPSLSGRATPILLLLPTATELAQWLPDLAGCQDATVAGEGLDVTWARLQRLVRNHRQAMSATAQDALTGLDNRVATMDWVQQAALDDGPELTVQALVMLDLDHFKQINDSAGHAAGDLVLQAVAEMLKGQLMQGDRCGRYGGEEFVLLLRRSSVDELRTAIEPLLQVSCAVPAGSSAGSASVIDLTLSAGIALSEAGLSGTAWLERADRALYESKAQGRHRATFFEEMLGGDGDTHSLQMRHFDNVTRVVTQRVASLVSLMGQQMLRSLEREARQDALTGVANRGQFDKRAIREVERARRDHRPRSLLFIDIDEFGRFNREHGAPVGDAVLRHFAKTVDGALRPIDWLARYGGEEFCVVMQAQADAAVAAADRLREVVAQSSLEQTRGPALKITVSIGVAQHDGSSETVEQWVQRASSALQQAKRAGRNRVVCADNAITPSN</sequence>
<dbReference type="GO" id="GO:0043709">
    <property type="term" value="P:cell adhesion involved in single-species biofilm formation"/>
    <property type="evidence" value="ECO:0007669"/>
    <property type="project" value="TreeGrafter"/>
</dbReference>
<feature type="domain" description="GGDEF" evidence="2">
    <location>
        <begin position="174"/>
        <end position="309"/>
    </location>
</feature>
<dbReference type="Proteomes" id="UP000301751">
    <property type="component" value="Unassembled WGS sequence"/>
</dbReference>
<reference evidence="4" key="1">
    <citation type="submission" date="2019-03" db="EMBL/GenBank/DDBJ databases">
        <title>Aquabacterium pictum sp.nov., the first bacteriochlorophyll a-containing freshwater bacterium in the genus Aquabacterium of the class Betaproteobacteria.</title>
        <authorList>
            <person name="Hirose S."/>
            <person name="Tank M."/>
            <person name="Hara E."/>
            <person name="Tamaki H."/>
            <person name="Takaichi S."/>
            <person name="Haruta S."/>
            <person name="Hanada S."/>
        </authorList>
    </citation>
    <scope>NUCLEOTIDE SEQUENCE [LARGE SCALE GENOMIC DNA]</scope>
    <source>
        <strain evidence="4">W35</strain>
    </source>
</reference>
<dbReference type="InterPro" id="IPR029787">
    <property type="entry name" value="Nucleotide_cyclase"/>
</dbReference>
<dbReference type="InterPro" id="IPR000160">
    <property type="entry name" value="GGDEF_dom"/>
</dbReference>
<dbReference type="PROSITE" id="PS50887">
    <property type="entry name" value="GGDEF"/>
    <property type="match status" value="2"/>
</dbReference>
<dbReference type="SMART" id="SM00267">
    <property type="entry name" value="GGDEF"/>
    <property type="match status" value="2"/>
</dbReference>
<dbReference type="EC" id="2.7.7.65" evidence="1"/>
<name>A0A480AYN2_9BURK</name>
<protein>
    <recommendedName>
        <fullName evidence="1">diguanylate cyclase</fullName>
        <ecNumber evidence="1">2.7.7.65</ecNumber>
    </recommendedName>
</protein>
<feature type="domain" description="GGDEF" evidence="2">
    <location>
        <begin position="385"/>
        <end position="518"/>
    </location>
</feature>
<dbReference type="Gene3D" id="3.30.70.270">
    <property type="match status" value="2"/>
</dbReference>
<dbReference type="PANTHER" id="PTHR45138:SF24">
    <property type="entry name" value="DIGUANYLATE CYCLASE DGCC-RELATED"/>
    <property type="match status" value="1"/>
</dbReference>
<dbReference type="AlphaFoldDB" id="A0A480AYN2"/>
<dbReference type="GO" id="GO:1902201">
    <property type="term" value="P:negative regulation of bacterial-type flagellum-dependent cell motility"/>
    <property type="evidence" value="ECO:0007669"/>
    <property type="project" value="TreeGrafter"/>
</dbReference>
<keyword evidence="4" id="KW-1185">Reference proteome</keyword>
<evidence type="ECO:0000313" key="3">
    <source>
        <dbReference type="EMBL" id="GCL64805.1"/>
    </source>
</evidence>
<dbReference type="GO" id="GO:0052621">
    <property type="term" value="F:diguanylate cyclase activity"/>
    <property type="evidence" value="ECO:0007669"/>
    <property type="project" value="UniProtKB-EC"/>
</dbReference>
<evidence type="ECO:0000256" key="1">
    <source>
        <dbReference type="ARBA" id="ARBA00012528"/>
    </source>
</evidence>